<keyword evidence="2" id="KW-0238">DNA-binding</keyword>
<organism evidence="8 9">
    <name type="scientific">Alienimonas chondri</name>
    <dbReference type="NCBI Taxonomy" id="2681879"/>
    <lineage>
        <taxon>Bacteria</taxon>
        <taxon>Pseudomonadati</taxon>
        <taxon>Planctomycetota</taxon>
        <taxon>Planctomycetia</taxon>
        <taxon>Planctomycetales</taxon>
        <taxon>Planctomycetaceae</taxon>
        <taxon>Alienimonas</taxon>
    </lineage>
</organism>
<evidence type="ECO:0000259" key="6">
    <source>
        <dbReference type="PROSITE" id="PS50043"/>
    </source>
</evidence>
<evidence type="ECO:0000256" key="3">
    <source>
        <dbReference type="ARBA" id="ARBA00023163"/>
    </source>
</evidence>
<dbReference type="PANTHER" id="PTHR44688:SF16">
    <property type="entry name" value="DNA-BINDING TRANSCRIPTIONAL ACTIVATOR DEVR_DOSR"/>
    <property type="match status" value="1"/>
</dbReference>
<dbReference type="EMBL" id="WTPX01000031">
    <property type="protein sequence ID" value="NNJ25305.1"/>
    <property type="molecule type" value="Genomic_DNA"/>
</dbReference>
<keyword evidence="1" id="KW-0805">Transcription regulation</keyword>
<dbReference type="PROSITE" id="PS50110">
    <property type="entry name" value="RESPONSE_REGULATORY"/>
    <property type="match status" value="1"/>
</dbReference>
<dbReference type="SMART" id="SM00448">
    <property type="entry name" value="REC"/>
    <property type="match status" value="1"/>
</dbReference>
<dbReference type="InterPro" id="IPR001789">
    <property type="entry name" value="Sig_transdc_resp-reg_receiver"/>
</dbReference>
<keyword evidence="4" id="KW-0597">Phosphoprotein</keyword>
<dbReference type="Proteomes" id="UP000609651">
    <property type="component" value="Unassembled WGS sequence"/>
</dbReference>
<evidence type="ECO:0000313" key="9">
    <source>
        <dbReference type="Proteomes" id="UP000609651"/>
    </source>
</evidence>
<dbReference type="PRINTS" id="PR00038">
    <property type="entry name" value="HTHLUXR"/>
</dbReference>
<dbReference type="PROSITE" id="PS50043">
    <property type="entry name" value="HTH_LUXR_2"/>
    <property type="match status" value="1"/>
</dbReference>
<dbReference type="SUPFAM" id="SSF52172">
    <property type="entry name" value="CheY-like"/>
    <property type="match status" value="1"/>
</dbReference>
<dbReference type="CDD" id="cd06170">
    <property type="entry name" value="LuxR_C_like"/>
    <property type="match status" value="1"/>
</dbReference>
<evidence type="ECO:0000259" key="7">
    <source>
        <dbReference type="PROSITE" id="PS50110"/>
    </source>
</evidence>
<dbReference type="Pfam" id="PF00196">
    <property type="entry name" value="GerE"/>
    <property type="match status" value="1"/>
</dbReference>
<feature type="domain" description="Response regulatory" evidence="7">
    <location>
        <begin position="34"/>
        <end position="148"/>
    </location>
</feature>
<evidence type="ECO:0000256" key="1">
    <source>
        <dbReference type="ARBA" id="ARBA00023015"/>
    </source>
</evidence>
<dbReference type="Gene3D" id="1.10.10.10">
    <property type="entry name" value="Winged helix-like DNA-binding domain superfamily/Winged helix DNA-binding domain"/>
    <property type="match status" value="1"/>
</dbReference>
<dbReference type="PANTHER" id="PTHR44688">
    <property type="entry name" value="DNA-BINDING TRANSCRIPTIONAL ACTIVATOR DEVR_DOSR"/>
    <property type="match status" value="1"/>
</dbReference>
<dbReference type="InterPro" id="IPR016032">
    <property type="entry name" value="Sig_transdc_resp-reg_C-effctor"/>
</dbReference>
<dbReference type="SMART" id="SM00421">
    <property type="entry name" value="HTH_LUXR"/>
    <property type="match status" value="1"/>
</dbReference>
<name>A0ABX1VBJ9_9PLAN</name>
<dbReference type="Gene3D" id="3.40.50.2300">
    <property type="match status" value="1"/>
</dbReference>
<dbReference type="InterPro" id="IPR000792">
    <property type="entry name" value="Tscrpt_reg_LuxR_C"/>
</dbReference>
<keyword evidence="3" id="KW-0804">Transcription</keyword>
<feature type="modified residue" description="4-aspartylphosphate" evidence="4">
    <location>
        <position position="83"/>
    </location>
</feature>
<feature type="domain" description="HTH luxR-type" evidence="6">
    <location>
        <begin position="164"/>
        <end position="229"/>
    </location>
</feature>
<evidence type="ECO:0000256" key="2">
    <source>
        <dbReference type="ARBA" id="ARBA00023125"/>
    </source>
</evidence>
<dbReference type="Pfam" id="PF00072">
    <property type="entry name" value="Response_reg"/>
    <property type="match status" value="1"/>
</dbReference>
<gene>
    <name evidence="8" type="primary">tmoT</name>
    <name evidence="8" type="ORF">LzC2_13750</name>
</gene>
<dbReference type="InterPro" id="IPR011006">
    <property type="entry name" value="CheY-like_superfamily"/>
</dbReference>
<proteinExistence type="predicted"/>
<evidence type="ECO:0000313" key="8">
    <source>
        <dbReference type="EMBL" id="NNJ25305.1"/>
    </source>
</evidence>
<reference evidence="8 9" key="1">
    <citation type="journal article" date="2020" name="Syst. Appl. Microbiol.">
        <title>Alienimonas chondri sp. nov., a novel planctomycete isolated from the biofilm of the red alga Chondrus crispus.</title>
        <authorList>
            <person name="Vitorino I."/>
            <person name="Albuquerque L."/>
            <person name="Wiegand S."/>
            <person name="Kallscheuer N."/>
            <person name="da Costa M.S."/>
            <person name="Lobo-da-Cunha A."/>
            <person name="Jogler C."/>
            <person name="Lage O.M."/>
        </authorList>
    </citation>
    <scope>NUCLEOTIDE SEQUENCE [LARGE SCALE GENOMIC DNA]</scope>
    <source>
        <strain evidence="8 9">LzC2</strain>
    </source>
</reference>
<accession>A0ABX1VBJ9</accession>
<evidence type="ECO:0000256" key="5">
    <source>
        <dbReference type="SAM" id="MobiDB-lite"/>
    </source>
</evidence>
<evidence type="ECO:0000256" key="4">
    <source>
        <dbReference type="PROSITE-ProRule" id="PRU00169"/>
    </source>
</evidence>
<sequence length="231" mass="24920">MTPTELLTSPPQAPAPSQAPRSIESAVTHSVPGTVFLVDDDPDARAQLSYHLMKAGFSVQAFEGAAHFLASVGPLDAGCLVLDLQLGGDTGLDLLTLLADRHEERPVVMISGEAEVPSVVQAVQGGVVDFLVKPVDPATLCSRVAHCLALDEQRRANVAAERDLRRRYNKLTPREREVMPLLVEGKTVKRIAADLGISPKTADVHRGRILQKMDCDSVVDLVHAVRDLKLD</sequence>
<dbReference type="InterPro" id="IPR036388">
    <property type="entry name" value="WH-like_DNA-bd_sf"/>
</dbReference>
<feature type="region of interest" description="Disordered" evidence="5">
    <location>
        <begin position="1"/>
        <end position="24"/>
    </location>
</feature>
<keyword evidence="9" id="KW-1185">Reference proteome</keyword>
<dbReference type="SUPFAM" id="SSF46894">
    <property type="entry name" value="C-terminal effector domain of the bipartite response regulators"/>
    <property type="match status" value="1"/>
</dbReference>
<comment type="caution">
    <text evidence="8">The sequence shown here is derived from an EMBL/GenBank/DDBJ whole genome shotgun (WGS) entry which is preliminary data.</text>
</comment>
<protein>
    <submittedName>
        <fullName evidence="8">Response regulator protein TmoT</fullName>
    </submittedName>
</protein>